<dbReference type="VEuPathDB" id="FungiDB:MELLADRAFT_60405"/>
<evidence type="ECO:0000256" key="1">
    <source>
        <dbReference type="SAM" id="MobiDB-lite"/>
    </source>
</evidence>
<dbReference type="AlphaFoldDB" id="F4RA00"/>
<evidence type="ECO:0000313" key="2">
    <source>
        <dbReference type="EMBL" id="EGG10657.1"/>
    </source>
</evidence>
<dbReference type="HOGENOM" id="CLU_912410_0_0_1"/>
<dbReference type="GeneID" id="18929545"/>
<evidence type="ECO:0000313" key="3">
    <source>
        <dbReference type="Proteomes" id="UP000001072"/>
    </source>
</evidence>
<proteinExistence type="predicted"/>
<accession>F4RA00</accession>
<organism evidence="3">
    <name type="scientific">Melampsora larici-populina (strain 98AG31 / pathotype 3-4-7)</name>
    <name type="common">Poplar leaf rust fungus</name>
    <dbReference type="NCBI Taxonomy" id="747676"/>
    <lineage>
        <taxon>Eukaryota</taxon>
        <taxon>Fungi</taxon>
        <taxon>Dikarya</taxon>
        <taxon>Basidiomycota</taxon>
        <taxon>Pucciniomycotina</taxon>
        <taxon>Pucciniomycetes</taxon>
        <taxon>Pucciniales</taxon>
        <taxon>Melampsoraceae</taxon>
        <taxon>Melampsora</taxon>
    </lineage>
</organism>
<feature type="region of interest" description="Disordered" evidence="1">
    <location>
        <begin position="123"/>
        <end position="144"/>
    </location>
</feature>
<gene>
    <name evidence="2" type="ORF">MELLADRAFT_60405</name>
</gene>
<dbReference type="RefSeq" id="XP_007406126.1">
    <property type="nucleotide sequence ID" value="XM_007406064.1"/>
</dbReference>
<dbReference type="EMBL" id="GL883094">
    <property type="protein sequence ID" value="EGG10657.1"/>
    <property type="molecule type" value="Genomic_DNA"/>
</dbReference>
<dbReference type="InParanoid" id="F4RA00"/>
<keyword evidence="3" id="KW-1185">Reference proteome</keyword>
<name>F4RA00_MELLP</name>
<feature type="compositionally biased region" description="Polar residues" evidence="1">
    <location>
        <begin position="132"/>
        <end position="144"/>
    </location>
</feature>
<protein>
    <submittedName>
        <fullName evidence="2">Uncharacterized protein</fullName>
    </submittedName>
</protein>
<reference evidence="3" key="1">
    <citation type="journal article" date="2011" name="Proc. Natl. Acad. Sci. U.S.A.">
        <title>Obligate biotrophy features unraveled by the genomic analysis of rust fungi.</title>
        <authorList>
            <person name="Duplessis S."/>
            <person name="Cuomo C.A."/>
            <person name="Lin Y.-C."/>
            <person name="Aerts A."/>
            <person name="Tisserant E."/>
            <person name="Veneault-Fourrey C."/>
            <person name="Joly D.L."/>
            <person name="Hacquard S."/>
            <person name="Amselem J."/>
            <person name="Cantarel B.L."/>
            <person name="Chiu R."/>
            <person name="Coutinho P.M."/>
            <person name="Feau N."/>
            <person name="Field M."/>
            <person name="Frey P."/>
            <person name="Gelhaye E."/>
            <person name="Goldberg J."/>
            <person name="Grabherr M.G."/>
            <person name="Kodira C.D."/>
            <person name="Kohler A."/>
            <person name="Kuees U."/>
            <person name="Lindquist E.A."/>
            <person name="Lucas S.M."/>
            <person name="Mago R."/>
            <person name="Mauceli E."/>
            <person name="Morin E."/>
            <person name="Murat C."/>
            <person name="Pangilinan J.L."/>
            <person name="Park R."/>
            <person name="Pearson M."/>
            <person name="Quesneville H."/>
            <person name="Rouhier N."/>
            <person name="Sakthikumar S."/>
            <person name="Salamov A.A."/>
            <person name="Schmutz J."/>
            <person name="Selles B."/>
            <person name="Shapiro H."/>
            <person name="Tanguay P."/>
            <person name="Tuskan G.A."/>
            <person name="Henrissat B."/>
            <person name="Van de Peer Y."/>
            <person name="Rouze P."/>
            <person name="Ellis J.G."/>
            <person name="Dodds P.N."/>
            <person name="Schein J.E."/>
            <person name="Zhong S."/>
            <person name="Hamelin R.C."/>
            <person name="Grigoriev I.V."/>
            <person name="Szabo L.J."/>
            <person name="Martin F."/>
        </authorList>
    </citation>
    <scope>NUCLEOTIDE SEQUENCE [LARGE SCALE GENOMIC DNA]</scope>
    <source>
        <strain evidence="3">98AG31 / pathotype 3-4-7</strain>
    </source>
</reference>
<dbReference type="KEGG" id="mlr:MELLADRAFT_60405"/>
<sequence length="305" mass="35285">MTYNSDFNGVWELCCKADWVIVQIPKSSLQMEHFIHDDYRSCALSLNAHPGRTEDDLPNLCNTSEPTQPTQARSRWRRLNQLSEWLNIVLYDLMHEWHKLIRKVPVVEHPRLQQRVDNFPAYHPPPRKFLSAESTPPSKNTLKSSMAAEVANREASRVFPLQFQAVLTLGPLTIRLGQFPLTRRALANRTSTTGHGRVLHHAIEYPDDHDRESWTFTVLHNNLDSSMLQFQQFTADYVVNIVTLLRIGRDTFETGNVVHIEGTVDGFNETTSTFSIRVSALTTHGFQNHTNRRLFPYHRSQPRRY</sequence>
<dbReference type="Proteomes" id="UP000001072">
    <property type="component" value="Unassembled WGS sequence"/>
</dbReference>